<dbReference type="PROSITE" id="PS50102">
    <property type="entry name" value="RRM"/>
    <property type="match status" value="1"/>
</dbReference>
<evidence type="ECO:0000256" key="3">
    <source>
        <dbReference type="SAM" id="MobiDB-lite"/>
    </source>
</evidence>
<protein>
    <recommendedName>
        <fullName evidence="4">RRM domain-containing protein</fullName>
    </recommendedName>
</protein>
<gene>
    <name evidence="5" type="ORF">EXIGLDRAFT_754011</name>
</gene>
<dbReference type="Gene3D" id="3.30.70.330">
    <property type="match status" value="1"/>
</dbReference>
<reference evidence="5 6" key="1">
    <citation type="journal article" date="2016" name="Mol. Biol. Evol.">
        <title>Comparative Genomics of Early-Diverging Mushroom-Forming Fungi Provides Insights into the Origins of Lignocellulose Decay Capabilities.</title>
        <authorList>
            <person name="Nagy L.G."/>
            <person name="Riley R."/>
            <person name="Tritt A."/>
            <person name="Adam C."/>
            <person name="Daum C."/>
            <person name="Floudas D."/>
            <person name="Sun H."/>
            <person name="Yadav J.S."/>
            <person name="Pangilinan J."/>
            <person name="Larsson K.H."/>
            <person name="Matsuura K."/>
            <person name="Barry K."/>
            <person name="Labutti K."/>
            <person name="Kuo R."/>
            <person name="Ohm R.A."/>
            <person name="Bhattacharya S.S."/>
            <person name="Shirouzu T."/>
            <person name="Yoshinaga Y."/>
            <person name="Martin F.M."/>
            <person name="Grigoriev I.V."/>
            <person name="Hibbett D.S."/>
        </authorList>
    </citation>
    <scope>NUCLEOTIDE SEQUENCE [LARGE SCALE GENOMIC DNA]</scope>
    <source>
        <strain evidence="5 6">HHB12029</strain>
    </source>
</reference>
<sequence length="260" mass="27852">MSDATMNDVRGPNKRLRKPYERPDQDRAPEGQWLHDRAPRTSGGGGGGGGGSSDRGARPARIRDTGSDTEVSPKLIVSNLHYEVGERDLTTAFGAYGSFARDPFIRYDRSGRSTGVGVVIYSTADEAAHAKVQMQGVILKGEHIDIKYEKFTDRPRKGPDGGKSSSDPSSLLNRIGKPPLKDRITNPDDAPMDTDSSGPGPVRSKSFRGGRGSSDRGRGGGRPPRGEKKAPKTAEDLDKELEKYADTAAKPASGDVEMAT</sequence>
<accession>A0A165ZMX0</accession>
<feature type="compositionally biased region" description="Basic and acidic residues" evidence="3">
    <location>
        <begin position="213"/>
        <end position="245"/>
    </location>
</feature>
<dbReference type="GO" id="GO:0003729">
    <property type="term" value="F:mRNA binding"/>
    <property type="evidence" value="ECO:0007669"/>
    <property type="project" value="TreeGrafter"/>
</dbReference>
<keyword evidence="6" id="KW-1185">Reference proteome</keyword>
<evidence type="ECO:0000313" key="6">
    <source>
        <dbReference type="Proteomes" id="UP000077266"/>
    </source>
</evidence>
<evidence type="ECO:0000256" key="1">
    <source>
        <dbReference type="ARBA" id="ARBA00022884"/>
    </source>
</evidence>
<feature type="region of interest" description="Disordered" evidence="3">
    <location>
        <begin position="150"/>
        <end position="260"/>
    </location>
</feature>
<feature type="compositionally biased region" description="Basic and acidic residues" evidence="3">
    <location>
        <begin position="18"/>
        <end position="39"/>
    </location>
</feature>
<name>A0A165ZMX0_EXIGL</name>
<dbReference type="Pfam" id="PF13865">
    <property type="entry name" value="FoP_duplication"/>
    <property type="match status" value="1"/>
</dbReference>
<evidence type="ECO:0000256" key="2">
    <source>
        <dbReference type="PROSITE-ProRule" id="PRU00176"/>
    </source>
</evidence>
<evidence type="ECO:0000259" key="4">
    <source>
        <dbReference type="PROSITE" id="PS50102"/>
    </source>
</evidence>
<dbReference type="InterPro" id="IPR035979">
    <property type="entry name" value="RBD_domain_sf"/>
</dbReference>
<dbReference type="InterPro" id="IPR000504">
    <property type="entry name" value="RRM_dom"/>
</dbReference>
<dbReference type="Pfam" id="PF00076">
    <property type="entry name" value="RRM_1"/>
    <property type="match status" value="1"/>
</dbReference>
<dbReference type="SMART" id="SM00360">
    <property type="entry name" value="RRM"/>
    <property type="match status" value="1"/>
</dbReference>
<feature type="compositionally biased region" description="Basic and acidic residues" evidence="3">
    <location>
        <begin position="55"/>
        <end position="66"/>
    </location>
</feature>
<dbReference type="AlphaFoldDB" id="A0A165ZMX0"/>
<evidence type="ECO:0000313" key="5">
    <source>
        <dbReference type="EMBL" id="KZV84189.1"/>
    </source>
</evidence>
<feature type="compositionally biased region" description="Gly residues" evidence="3">
    <location>
        <begin position="42"/>
        <end position="53"/>
    </location>
</feature>
<dbReference type="InterPro" id="IPR025715">
    <property type="entry name" value="FoP_C"/>
</dbReference>
<dbReference type="InterPro" id="IPR012677">
    <property type="entry name" value="Nucleotide-bd_a/b_plait_sf"/>
</dbReference>
<proteinExistence type="predicted"/>
<dbReference type="InParanoid" id="A0A165ZMX0"/>
<feature type="compositionally biased region" description="Basic and acidic residues" evidence="3">
    <location>
        <begin position="150"/>
        <end position="160"/>
    </location>
</feature>
<dbReference type="SUPFAM" id="SSF54928">
    <property type="entry name" value="RNA-binding domain, RBD"/>
    <property type="match status" value="1"/>
</dbReference>
<dbReference type="OrthoDB" id="5382468at2759"/>
<dbReference type="EMBL" id="KV426236">
    <property type="protein sequence ID" value="KZV84189.1"/>
    <property type="molecule type" value="Genomic_DNA"/>
</dbReference>
<organism evidence="5 6">
    <name type="scientific">Exidia glandulosa HHB12029</name>
    <dbReference type="NCBI Taxonomy" id="1314781"/>
    <lineage>
        <taxon>Eukaryota</taxon>
        <taxon>Fungi</taxon>
        <taxon>Dikarya</taxon>
        <taxon>Basidiomycota</taxon>
        <taxon>Agaricomycotina</taxon>
        <taxon>Agaricomycetes</taxon>
        <taxon>Auriculariales</taxon>
        <taxon>Exidiaceae</taxon>
        <taxon>Exidia</taxon>
    </lineage>
</organism>
<keyword evidence="1 2" id="KW-0694">RNA-binding</keyword>
<feature type="region of interest" description="Disordered" evidence="3">
    <location>
        <begin position="1"/>
        <end position="70"/>
    </location>
</feature>
<dbReference type="GO" id="GO:0005634">
    <property type="term" value="C:nucleus"/>
    <property type="evidence" value="ECO:0007669"/>
    <property type="project" value="TreeGrafter"/>
</dbReference>
<feature type="domain" description="RRM" evidence="4">
    <location>
        <begin position="73"/>
        <end position="151"/>
    </location>
</feature>
<dbReference type="SMART" id="SM01218">
    <property type="entry name" value="FoP_duplication"/>
    <property type="match status" value="1"/>
</dbReference>
<dbReference type="PANTHER" id="PTHR19965:SF82">
    <property type="entry name" value="THO COMPLEX SUBUNIT 4"/>
    <property type="match status" value="1"/>
</dbReference>
<dbReference type="PANTHER" id="PTHR19965">
    <property type="entry name" value="RNA AND EXPORT FACTOR BINDING PROTEIN"/>
    <property type="match status" value="1"/>
</dbReference>
<dbReference type="STRING" id="1314781.A0A165ZMX0"/>
<dbReference type="Proteomes" id="UP000077266">
    <property type="component" value="Unassembled WGS sequence"/>
</dbReference>
<dbReference type="InterPro" id="IPR051229">
    <property type="entry name" value="ALYREF_mRNA_export"/>
</dbReference>